<dbReference type="Proteomes" id="UP000229502">
    <property type="component" value="Unassembled WGS sequence"/>
</dbReference>
<name>A0A2M6YRZ4_9BACT</name>
<evidence type="ECO:0008006" key="3">
    <source>
        <dbReference type="Google" id="ProtNLM"/>
    </source>
</evidence>
<dbReference type="InterPro" id="IPR011042">
    <property type="entry name" value="6-blade_b-propeller_TolB-like"/>
</dbReference>
<proteinExistence type="predicted"/>
<dbReference type="Gene3D" id="2.120.10.30">
    <property type="entry name" value="TolB, C-terminal domain"/>
    <property type="match status" value="1"/>
</dbReference>
<sequence>IEIKKNGFLPWKKDLVIEKELVSLAEAFLFPEVPDLKPLTFSEVNSPQISPDNTKIVYSIPLPDLNAGLWILDLTDSLFNFSKSSRQIAKSRTGSDFANSNYSWSPDSRQILVEFPSSNNKYLLEASQLNQLTAGNEVSNTLPKTKEDWQKEENLKEKAKLKRLPLKMLEIVASKAAELQFSPDSTKILYLATASAEIPEKLIPPVLAVSTQKESRQTESGKLYVYDIKEDHNFLIPFDVPKPTPTPKLKKSNTPTPIPLTTHYPGRAGSLLTTPQWFPTSKHLVWIVKDKIVSCEYDGTNLTTIYSGPFTKPYVFIAPSTDKLVILTKIGAEEEDKSNLYIISLR</sequence>
<evidence type="ECO:0000313" key="1">
    <source>
        <dbReference type="EMBL" id="PIU36269.1"/>
    </source>
</evidence>
<gene>
    <name evidence="1" type="ORF">COT03_00460</name>
</gene>
<dbReference type="EMBL" id="PEWZ01000027">
    <property type="protein sequence ID" value="PIU36269.1"/>
    <property type="molecule type" value="Genomic_DNA"/>
</dbReference>
<dbReference type="SUPFAM" id="SSF82171">
    <property type="entry name" value="DPP6 N-terminal domain-like"/>
    <property type="match status" value="1"/>
</dbReference>
<accession>A0A2M6YRZ4</accession>
<feature type="non-terminal residue" evidence="1">
    <location>
        <position position="1"/>
    </location>
</feature>
<protein>
    <recommendedName>
        <fullName evidence="3">Dipeptidylpeptidase IV N-terminal domain-containing protein</fullName>
    </recommendedName>
</protein>
<reference evidence="2" key="1">
    <citation type="submission" date="2017-09" db="EMBL/GenBank/DDBJ databases">
        <title>Depth-based differentiation of microbial function through sediment-hosted aquifers and enrichment of novel symbionts in the deep terrestrial subsurface.</title>
        <authorList>
            <person name="Probst A.J."/>
            <person name="Ladd B."/>
            <person name="Jarett J.K."/>
            <person name="Geller-Mcgrath D.E."/>
            <person name="Sieber C.M.K."/>
            <person name="Emerson J.B."/>
            <person name="Anantharaman K."/>
            <person name="Thomas B.C."/>
            <person name="Malmstrom R."/>
            <person name="Stieglmeier M."/>
            <person name="Klingl A."/>
            <person name="Woyke T."/>
            <person name="Ryan C.M."/>
            <person name="Banfield J.F."/>
        </authorList>
    </citation>
    <scope>NUCLEOTIDE SEQUENCE [LARGE SCALE GENOMIC DNA]</scope>
</reference>
<evidence type="ECO:0000313" key="2">
    <source>
        <dbReference type="Proteomes" id="UP000229502"/>
    </source>
</evidence>
<comment type="caution">
    <text evidence="1">The sequence shown here is derived from an EMBL/GenBank/DDBJ whole genome shotgun (WGS) entry which is preliminary data.</text>
</comment>
<dbReference type="AlphaFoldDB" id="A0A2M6YRZ4"/>
<organism evidence="1 2">
    <name type="scientific">Candidatus Shapirobacteria bacterium CG07_land_8_20_14_0_80_39_18</name>
    <dbReference type="NCBI Taxonomy" id="1974882"/>
    <lineage>
        <taxon>Bacteria</taxon>
        <taxon>Candidatus Shapironibacteriota</taxon>
    </lineage>
</organism>